<evidence type="ECO:0000256" key="1">
    <source>
        <dbReference type="ARBA" id="ARBA00008520"/>
    </source>
</evidence>
<comment type="caution">
    <text evidence="5">The sequence shown here is derived from an EMBL/GenBank/DDBJ whole genome shotgun (WGS) entry which is preliminary data.</text>
</comment>
<keyword evidence="6" id="KW-1185">Reference proteome</keyword>
<dbReference type="SUPFAM" id="SSF53850">
    <property type="entry name" value="Periplasmic binding protein-like II"/>
    <property type="match status" value="1"/>
</dbReference>
<evidence type="ECO:0000256" key="3">
    <source>
        <dbReference type="ARBA" id="ARBA00022729"/>
    </source>
</evidence>
<dbReference type="Proteomes" id="UP000722989">
    <property type="component" value="Unassembled WGS sequence"/>
</dbReference>
<feature type="signal peptide" evidence="4">
    <location>
        <begin position="1"/>
        <end position="22"/>
    </location>
</feature>
<evidence type="ECO:0000313" key="6">
    <source>
        <dbReference type="Proteomes" id="UP000722989"/>
    </source>
</evidence>
<comment type="similarity">
    <text evidence="1">Belongs to the bacterial solute-binding protein 1 family.</text>
</comment>
<keyword evidence="3 4" id="KW-0732">Signal</keyword>
<accession>A0ABX0Y2R2</accession>
<dbReference type="PROSITE" id="PS51257">
    <property type="entry name" value="PROKAR_LIPOPROTEIN"/>
    <property type="match status" value="1"/>
</dbReference>
<gene>
    <name evidence="5" type="ORF">HC031_23575</name>
</gene>
<dbReference type="PANTHER" id="PTHR30061">
    <property type="entry name" value="MALTOSE-BINDING PERIPLASMIC PROTEIN"/>
    <property type="match status" value="1"/>
</dbReference>
<evidence type="ECO:0000256" key="4">
    <source>
        <dbReference type="SAM" id="SignalP"/>
    </source>
</evidence>
<sequence length="414" mass="42892">MRHVPLRLAAVAVLATGAVTLAACGSGFNSGDKGSSGGSGNGPISVLIGSSGDAETNAVKSAVADWSKSSGVKANVTVANDISQQLSQGFTSGKPADVFYLGNDTFPAYAKAGDLDPFAAKLSNVGDFYDTIKQSFTYNGKLYAAPKDFSTLALIINQDSWAKAGLTDADIPTNWDQLAAVAKKLTTGDQVGLSISPEFARVGVFMAQAGGWLVSPDGKTATADSQQNVDALTYVKKLLADGSLKFSSAVGAGWGGEAFGKGKAAMTIEGNWIVGALQHDFPDVKYKVAELPAGPAGKGTMQFNGGWGIAADSKNKDNAVKLVQYLTQTDQQMGFAKAFGVMPSVKSAADQWKQAYPTQAPFLAGADYAKSIPNIVGIADVVKDFNSQLQGLANNDPKQILGTVQQNLQAAVGK</sequence>
<name>A0ABX0Y2R2_9ACTN</name>
<dbReference type="EMBL" id="JAATVY010000020">
    <property type="protein sequence ID" value="NJC72676.1"/>
    <property type="molecule type" value="Genomic_DNA"/>
</dbReference>
<dbReference type="PANTHER" id="PTHR30061:SF50">
    <property type="entry name" value="MALTOSE_MALTODEXTRIN-BINDING PERIPLASMIC PROTEIN"/>
    <property type="match status" value="1"/>
</dbReference>
<evidence type="ECO:0000313" key="5">
    <source>
        <dbReference type="EMBL" id="NJC72676.1"/>
    </source>
</evidence>
<proteinExistence type="inferred from homology"/>
<dbReference type="CDD" id="cd14748">
    <property type="entry name" value="PBP2_UgpB"/>
    <property type="match status" value="1"/>
</dbReference>
<dbReference type="InterPro" id="IPR006059">
    <property type="entry name" value="SBP"/>
</dbReference>
<dbReference type="Pfam" id="PF13416">
    <property type="entry name" value="SBP_bac_8"/>
    <property type="match status" value="1"/>
</dbReference>
<keyword evidence="2" id="KW-0813">Transport</keyword>
<dbReference type="Gene3D" id="3.40.190.10">
    <property type="entry name" value="Periplasmic binding protein-like II"/>
    <property type="match status" value="1"/>
</dbReference>
<reference evidence="5 6" key="1">
    <citation type="submission" date="2020-03" db="EMBL/GenBank/DDBJ databases">
        <title>WGS of the type strain of Planosporangium spp.</title>
        <authorList>
            <person name="Thawai C."/>
        </authorList>
    </citation>
    <scope>NUCLEOTIDE SEQUENCE [LARGE SCALE GENOMIC DNA]</scope>
    <source>
        <strain evidence="5 6">TBRC 5610</strain>
    </source>
</reference>
<feature type="chain" id="PRO_5045342491" evidence="4">
    <location>
        <begin position="23"/>
        <end position="414"/>
    </location>
</feature>
<organism evidence="5 6">
    <name type="scientific">Planosporangium thailandense</name>
    <dbReference type="NCBI Taxonomy" id="765197"/>
    <lineage>
        <taxon>Bacteria</taxon>
        <taxon>Bacillati</taxon>
        <taxon>Actinomycetota</taxon>
        <taxon>Actinomycetes</taxon>
        <taxon>Micromonosporales</taxon>
        <taxon>Micromonosporaceae</taxon>
        <taxon>Planosporangium</taxon>
    </lineage>
</organism>
<evidence type="ECO:0000256" key="2">
    <source>
        <dbReference type="ARBA" id="ARBA00022448"/>
    </source>
</evidence>
<protein>
    <submittedName>
        <fullName evidence="5">ABC transporter substrate-binding protein</fullName>
    </submittedName>
</protein>